<keyword evidence="5" id="KW-1185">Reference proteome</keyword>
<evidence type="ECO:0000313" key="5">
    <source>
        <dbReference type="Proteomes" id="UP000472270"/>
    </source>
</evidence>
<accession>A0A673K787</accession>
<evidence type="ECO:0000256" key="1">
    <source>
        <dbReference type="ARBA" id="ARBA00009986"/>
    </source>
</evidence>
<evidence type="ECO:0000313" key="4">
    <source>
        <dbReference type="Ensembl" id="ENSSRHP00000058475.1"/>
    </source>
</evidence>
<name>A0A673K787_9TELE</name>
<dbReference type="Proteomes" id="UP000472270">
    <property type="component" value="Unassembled WGS sequence"/>
</dbReference>
<dbReference type="FunFam" id="3.40.309.10:FF:000034">
    <property type="entry name" value="Aldehyde dehydrogenase, dimeric NADP-preferring"/>
    <property type="match status" value="1"/>
</dbReference>
<protein>
    <recommendedName>
        <fullName evidence="3">Aldehyde dehydrogenase domain-containing protein</fullName>
    </recommendedName>
</protein>
<feature type="domain" description="Aldehyde dehydrogenase" evidence="3">
    <location>
        <begin position="160"/>
        <end position="304"/>
    </location>
</feature>
<dbReference type="GO" id="GO:0004028">
    <property type="term" value="F:3-chloroallyl aldehyde dehydrogenase activity"/>
    <property type="evidence" value="ECO:0007669"/>
    <property type="project" value="TreeGrafter"/>
</dbReference>
<keyword evidence="2" id="KW-0560">Oxidoreductase</keyword>
<dbReference type="InterPro" id="IPR015590">
    <property type="entry name" value="Aldehyde_DH_dom"/>
</dbReference>
<dbReference type="Gene3D" id="3.40.605.10">
    <property type="entry name" value="Aldehyde Dehydrogenase, Chain A, domain 1"/>
    <property type="match status" value="2"/>
</dbReference>
<dbReference type="AlphaFoldDB" id="A0A673K787"/>
<dbReference type="PANTHER" id="PTHR43570">
    <property type="entry name" value="ALDEHYDE DEHYDROGENASE"/>
    <property type="match status" value="1"/>
</dbReference>
<dbReference type="InterPro" id="IPR012394">
    <property type="entry name" value="Aldehyde_DH_NAD(P)"/>
</dbReference>
<sequence>MEKQVVDGLREVFQSGRSRPLQYRKQQLRALHRLITERQADIEQALKQDLNKNTYNTSLFELISIENDIKLAESDMADWAAPQPVKKNLNSALDDVYIKPEPLGVVLIIGTWNYPWAMILQPLVGAIAAGSRIFVTNYSQHKKLCSAVLLPQCKDPKSSPDYCRIINTRHFDRVLALMNECTIALGGESDRSQYYIAPTVLRDVLPHFKIMQEEIFGPLLPIVTVNGLSEAIHFINAREKPLALYVFSSDKTVIKRMLAETTSGGVTVNDVLMHYTVDTLPFGGVGNSGMGRYHGRHTFDQLSHHRACLIKSFAMESLNDARYPPLTAARLRKTHVPMETDHITILKM</sequence>
<reference evidence="4" key="1">
    <citation type="submission" date="2025-08" db="UniProtKB">
        <authorList>
            <consortium name="Ensembl"/>
        </authorList>
    </citation>
    <scope>IDENTIFICATION</scope>
</reference>
<feature type="domain" description="Aldehyde dehydrogenase" evidence="3">
    <location>
        <begin position="10"/>
        <end position="135"/>
    </location>
</feature>
<organism evidence="4 5">
    <name type="scientific">Sinocyclocheilus rhinocerous</name>
    <dbReference type="NCBI Taxonomy" id="307959"/>
    <lineage>
        <taxon>Eukaryota</taxon>
        <taxon>Metazoa</taxon>
        <taxon>Chordata</taxon>
        <taxon>Craniata</taxon>
        <taxon>Vertebrata</taxon>
        <taxon>Euteleostomi</taxon>
        <taxon>Actinopterygii</taxon>
        <taxon>Neopterygii</taxon>
        <taxon>Teleostei</taxon>
        <taxon>Ostariophysi</taxon>
        <taxon>Cypriniformes</taxon>
        <taxon>Cyprinidae</taxon>
        <taxon>Cyprininae</taxon>
        <taxon>Sinocyclocheilus</taxon>
    </lineage>
</organism>
<dbReference type="SUPFAM" id="SSF53720">
    <property type="entry name" value="ALDH-like"/>
    <property type="match status" value="1"/>
</dbReference>
<dbReference type="InterPro" id="IPR016162">
    <property type="entry name" value="Ald_DH_N"/>
</dbReference>
<dbReference type="PANTHER" id="PTHR43570:SF22">
    <property type="entry name" value="ALDEHYDE DEHYDROGENASE"/>
    <property type="match status" value="1"/>
</dbReference>
<dbReference type="GO" id="GO:0005737">
    <property type="term" value="C:cytoplasm"/>
    <property type="evidence" value="ECO:0007669"/>
    <property type="project" value="TreeGrafter"/>
</dbReference>
<reference evidence="4" key="2">
    <citation type="submission" date="2025-09" db="UniProtKB">
        <authorList>
            <consortium name="Ensembl"/>
        </authorList>
    </citation>
    <scope>IDENTIFICATION</scope>
</reference>
<comment type="similarity">
    <text evidence="1">Belongs to the aldehyde dehydrogenase family.</text>
</comment>
<evidence type="ECO:0000256" key="2">
    <source>
        <dbReference type="ARBA" id="ARBA00023002"/>
    </source>
</evidence>
<dbReference type="Gene3D" id="3.40.309.10">
    <property type="entry name" value="Aldehyde Dehydrogenase, Chain A, domain 2"/>
    <property type="match status" value="1"/>
</dbReference>
<dbReference type="Ensembl" id="ENSSRHT00000060098.1">
    <property type="protein sequence ID" value="ENSSRHP00000058475.1"/>
    <property type="gene ID" value="ENSSRHG00000029297.1"/>
</dbReference>
<dbReference type="Pfam" id="PF00171">
    <property type="entry name" value="Aldedh"/>
    <property type="match status" value="2"/>
</dbReference>
<dbReference type="GO" id="GO:0006081">
    <property type="term" value="P:aldehyde metabolic process"/>
    <property type="evidence" value="ECO:0007669"/>
    <property type="project" value="InterPro"/>
</dbReference>
<dbReference type="GO" id="GO:0004029">
    <property type="term" value="F:aldehyde dehydrogenase (NAD+) activity"/>
    <property type="evidence" value="ECO:0007669"/>
    <property type="project" value="TreeGrafter"/>
</dbReference>
<evidence type="ECO:0000259" key="3">
    <source>
        <dbReference type="Pfam" id="PF00171"/>
    </source>
</evidence>
<dbReference type="InterPro" id="IPR016163">
    <property type="entry name" value="Ald_DH_C"/>
</dbReference>
<dbReference type="InterPro" id="IPR016161">
    <property type="entry name" value="Ald_DH/histidinol_DH"/>
</dbReference>
<proteinExistence type="inferred from homology"/>